<evidence type="ECO:0000256" key="5">
    <source>
        <dbReference type="PROSITE-ProRule" id="PRU00339"/>
    </source>
</evidence>
<reference evidence="8 9" key="1">
    <citation type="submission" date="2020-05" db="EMBL/GenBank/DDBJ databases">
        <title>Azospirillum oleiclasticum sp. nov, a nitrogen-fixing and heavy crude oil-emulsifying bacterium isolated from the crude oil of Yumen Oilfield.</title>
        <authorList>
            <person name="Wu D."/>
            <person name="Cai M."/>
            <person name="Zhang X."/>
        </authorList>
    </citation>
    <scope>NUCLEOTIDE SEQUENCE [LARGE SCALE GENOMIC DNA]</scope>
    <source>
        <strain evidence="8 9">ROY-1-1-2</strain>
    </source>
</reference>
<evidence type="ECO:0000256" key="6">
    <source>
        <dbReference type="SAM" id="Phobius"/>
    </source>
</evidence>
<keyword evidence="6" id="KW-1133">Transmembrane helix</keyword>
<dbReference type="InterPro" id="IPR051263">
    <property type="entry name" value="C-type_cytochrome_biogenesis"/>
</dbReference>
<dbReference type="Gene3D" id="1.25.40.10">
    <property type="entry name" value="Tetratricopeptide repeat domain"/>
    <property type="match status" value="2"/>
</dbReference>
<keyword evidence="4 5" id="KW-0802">TPR repeat</keyword>
<comment type="subcellular location">
    <subcellularLocation>
        <location evidence="1">Cell envelope</location>
    </subcellularLocation>
</comment>
<dbReference type="InterPro" id="IPR017560">
    <property type="entry name" value="Cyt_c_biogenesis_CcmI"/>
</dbReference>
<keyword evidence="6" id="KW-0472">Membrane</keyword>
<dbReference type="InterPro" id="IPR011990">
    <property type="entry name" value="TPR-like_helical_dom_sf"/>
</dbReference>
<evidence type="ECO:0000256" key="1">
    <source>
        <dbReference type="ARBA" id="ARBA00004196"/>
    </source>
</evidence>
<name>A0ABX2TAM8_9PROT</name>
<dbReference type="InterPro" id="IPR019734">
    <property type="entry name" value="TPR_rpt"/>
</dbReference>
<protein>
    <submittedName>
        <fullName evidence="8">C-type cytochrome biogenesis protein CcmI</fullName>
    </submittedName>
</protein>
<evidence type="ECO:0000313" key="8">
    <source>
        <dbReference type="EMBL" id="NYZ21241.1"/>
    </source>
</evidence>
<keyword evidence="6" id="KW-0812">Transmembrane</keyword>
<dbReference type="NCBIfam" id="TIGR03142">
    <property type="entry name" value="cytochro_ccmI"/>
    <property type="match status" value="1"/>
</dbReference>
<feature type="domain" description="Cytochrome c-type biogenesis protein H TPR" evidence="7">
    <location>
        <begin position="145"/>
        <end position="261"/>
    </location>
</feature>
<dbReference type="InterPro" id="IPR056413">
    <property type="entry name" value="TPR_CcmH_CycH"/>
</dbReference>
<dbReference type="SUPFAM" id="SSF48452">
    <property type="entry name" value="TPR-like"/>
    <property type="match status" value="2"/>
</dbReference>
<dbReference type="EMBL" id="JABFDB010000011">
    <property type="protein sequence ID" value="NYZ21241.1"/>
    <property type="molecule type" value="Genomic_DNA"/>
</dbReference>
<accession>A0ABX2TAM8</accession>
<evidence type="ECO:0000313" key="9">
    <source>
        <dbReference type="Proteomes" id="UP000584642"/>
    </source>
</evidence>
<dbReference type="Proteomes" id="UP000584642">
    <property type="component" value="Unassembled WGS sequence"/>
</dbReference>
<gene>
    <name evidence="8" type="primary">ccmI</name>
    <name evidence="8" type="ORF">HND93_16105</name>
</gene>
<organism evidence="8 9">
    <name type="scientific">Azospirillum oleiclasticum</name>
    <dbReference type="NCBI Taxonomy" id="2735135"/>
    <lineage>
        <taxon>Bacteria</taxon>
        <taxon>Pseudomonadati</taxon>
        <taxon>Pseudomonadota</taxon>
        <taxon>Alphaproteobacteria</taxon>
        <taxon>Rhodospirillales</taxon>
        <taxon>Azospirillaceae</taxon>
        <taxon>Azospirillum</taxon>
    </lineage>
</organism>
<dbReference type="SMART" id="SM00028">
    <property type="entry name" value="TPR"/>
    <property type="match status" value="3"/>
</dbReference>
<feature type="repeat" description="TPR" evidence="5">
    <location>
        <begin position="156"/>
        <end position="189"/>
    </location>
</feature>
<keyword evidence="3" id="KW-0201">Cytochrome c-type biogenesis</keyword>
<dbReference type="RefSeq" id="WP_180283014.1">
    <property type="nucleotide sequence ID" value="NZ_JABFDB010000011.1"/>
</dbReference>
<evidence type="ECO:0000256" key="2">
    <source>
        <dbReference type="ARBA" id="ARBA00022737"/>
    </source>
</evidence>
<proteinExistence type="predicted"/>
<dbReference type="Pfam" id="PF23914">
    <property type="entry name" value="TPR_CcmH_CycH"/>
    <property type="match status" value="2"/>
</dbReference>
<keyword evidence="2" id="KW-0677">Repeat</keyword>
<evidence type="ECO:0000259" key="7">
    <source>
        <dbReference type="Pfam" id="PF23914"/>
    </source>
</evidence>
<feature type="domain" description="Cytochrome c-type biogenesis protein H TPR" evidence="7">
    <location>
        <begin position="316"/>
        <end position="440"/>
    </location>
</feature>
<feature type="transmembrane region" description="Helical" evidence="6">
    <location>
        <begin position="92"/>
        <end position="112"/>
    </location>
</feature>
<comment type="caution">
    <text evidence="8">The sequence shown here is derived from an EMBL/GenBank/DDBJ whole genome shotgun (WGS) entry which is preliminary data.</text>
</comment>
<keyword evidence="9" id="KW-1185">Reference proteome</keyword>
<evidence type="ECO:0000256" key="3">
    <source>
        <dbReference type="ARBA" id="ARBA00022748"/>
    </source>
</evidence>
<sequence>MLFWIVAAAMTAGVLLLILPPLLRPAGAAPARAAYDIEVYRDQLTELDRDVERGLVTEAQAAAARAEIGRRMLTAGAESAPAAAAPPRRARALAVVLALAIPVGALAVYLPLGHPDLPAQPLASRDLDAERNAPPPAVLAAVDKLKAHLAAEPNDLQGWSVLGQTYARMGRWGDAADALRRAVGLSRGDLEVTAFYAEALTNANGGTVPEEARTAFDAILEKNPADPRARYYLALARFQAGDVKGALERWAAIVADTPEDAPWLPMVQARVTEAAGRLGLDVATVMPKPKPAEPPPAAQAGTTADQERMVRGMVESLAAKLEANPGDVDGWVRLARSYRVLGEMGNAETAARNAVERAPKRPDALLALVDVLLATAPPAEGRGTMPAEAVRLLKEVAALDPANRDALWLLGLDAANAGRKVEAAELWGRLLAQLDPKDPDHALLRQRLDALKAGG</sequence>
<dbReference type="PANTHER" id="PTHR47870:SF1">
    <property type="entry name" value="CYTOCHROME C-TYPE BIOGENESIS PROTEIN CCMH"/>
    <property type="match status" value="1"/>
</dbReference>
<dbReference type="PROSITE" id="PS50005">
    <property type="entry name" value="TPR"/>
    <property type="match status" value="1"/>
</dbReference>
<dbReference type="PANTHER" id="PTHR47870">
    <property type="entry name" value="CYTOCHROME C-TYPE BIOGENESIS PROTEIN CCMH"/>
    <property type="match status" value="1"/>
</dbReference>
<evidence type="ECO:0000256" key="4">
    <source>
        <dbReference type="ARBA" id="ARBA00022803"/>
    </source>
</evidence>